<dbReference type="InterPro" id="IPR043129">
    <property type="entry name" value="ATPase_NBD"/>
</dbReference>
<dbReference type="AlphaFoldDB" id="A0A1G7MJH3"/>
<name>A0A1G7MJH3_9ACTN</name>
<dbReference type="Pfam" id="PF00480">
    <property type="entry name" value="ROK"/>
    <property type="match status" value="1"/>
</dbReference>
<dbReference type="PANTHER" id="PTHR18964:SF173">
    <property type="entry name" value="GLUCOKINASE"/>
    <property type="match status" value="1"/>
</dbReference>
<gene>
    <name evidence="3" type="ORF">SAMN05216260_109234</name>
</gene>
<dbReference type="SUPFAM" id="SSF53067">
    <property type="entry name" value="Actin-like ATPase domain"/>
    <property type="match status" value="1"/>
</dbReference>
<keyword evidence="3" id="KW-0418">Kinase</keyword>
<sequence>MKGKPEKGNAGRENPGRGASVRGTSPLAARVLELVASGQASSRAELAALLGAAPSTISLTVGQLVERGLIAEEGTHSSTGGRPRKVLRLGGTDQFAVAADLGGRHARIGAVLPGGRLERVTTVPFVIDDGPEEALPRLADTLQALAEEQGRDRLVGVGLSLPGPVDVDRGAVVLPSRMPGWNRFPVADWLRERFAVATAVDNDANCMAMGEHTVRPAEHRQSIMVKIGSAIGAGVIVDGHLYRGANGAAGDITHIRIDGAADIPCSCGKTGCLETVASGAALVRILRERGADVASPEDVVRLAADADPEASRAVRRAGEHLGQVLAANVNFFNPDAVYLGGILSTLEPFVAAVRSRLYESCHPLVTEHLTIERARLGADAGVVGAGQFALQRAMADALRGLGAGGSGAGRPDPHAPRTP</sequence>
<proteinExistence type="inferred from homology"/>
<dbReference type="Proteomes" id="UP000198614">
    <property type="component" value="Unassembled WGS sequence"/>
</dbReference>
<dbReference type="SUPFAM" id="SSF46785">
    <property type="entry name" value="Winged helix' DNA-binding domain"/>
    <property type="match status" value="1"/>
</dbReference>
<reference evidence="3 4" key="1">
    <citation type="submission" date="2016-10" db="EMBL/GenBank/DDBJ databases">
        <authorList>
            <person name="de Groot N.N."/>
        </authorList>
    </citation>
    <scope>NUCLEOTIDE SEQUENCE [LARGE SCALE GENOMIC DNA]</scope>
    <source>
        <strain evidence="3 4">CGMCC 4.1859</strain>
    </source>
</reference>
<dbReference type="GO" id="GO:0016301">
    <property type="term" value="F:kinase activity"/>
    <property type="evidence" value="ECO:0007669"/>
    <property type="project" value="UniProtKB-KW"/>
</dbReference>
<organism evidence="3 4">
    <name type="scientific">Streptomyces griseoaurantiacus</name>
    <dbReference type="NCBI Taxonomy" id="68213"/>
    <lineage>
        <taxon>Bacteria</taxon>
        <taxon>Bacillati</taxon>
        <taxon>Actinomycetota</taxon>
        <taxon>Actinomycetes</taxon>
        <taxon>Kitasatosporales</taxon>
        <taxon>Streptomycetaceae</taxon>
        <taxon>Streptomyces</taxon>
        <taxon>Streptomyces aurantiacus group</taxon>
    </lineage>
</organism>
<accession>A0A1G7MJH3</accession>
<protein>
    <submittedName>
        <fullName evidence="3">Sugar kinase of the NBD/HSP70 family, may contain an N-terminal HTH domain</fullName>
    </submittedName>
</protein>
<dbReference type="PANTHER" id="PTHR18964">
    <property type="entry name" value="ROK (REPRESSOR, ORF, KINASE) FAMILY"/>
    <property type="match status" value="1"/>
</dbReference>
<dbReference type="EMBL" id="FNAX01000009">
    <property type="protein sequence ID" value="SDF61945.1"/>
    <property type="molecule type" value="Genomic_DNA"/>
</dbReference>
<dbReference type="InterPro" id="IPR036388">
    <property type="entry name" value="WH-like_DNA-bd_sf"/>
</dbReference>
<evidence type="ECO:0000313" key="4">
    <source>
        <dbReference type="Proteomes" id="UP000198614"/>
    </source>
</evidence>
<dbReference type="Gene3D" id="1.10.10.10">
    <property type="entry name" value="Winged helix-like DNA-binding domain superfamily/Winged helix DNA-binding domain"/>
    <property type="match status" value="1"/>
</dbReference>
<feature type="compositionally biased region" description="Basic and acidic residues" evidence="2">
    <location>
        <begin position="1"/>
        <end position="10"/>
    </location>
</feature>
<dbReference type="Gene3D" id="3.30.420.40">
    <property type="match status" value="2"/>
</dbReference>
<comment type="similarity">
    <text evidence="1">Belongs to the ROK (NagC/XylR) family.</text>
</comment>
<keyword evidence="3" id="KW-0808">Transferase</keyword>
<dbReference type="InterPro" id="IPR000600">
    <property type="entry name" value="ROK"/>
</dbReference>
<evidence type="ECO:0000256" key="1">
    <source>
        <dbReference type="ARBA" id="ARBA00006479"/>
    </source>
</evidence>
<dbReference type="InterPro" id="IPR036390">
    <property type="entry name" value="WH_DNA-bd_sf"/>
</dbReference>
<evidence type="ECO:0000313" key="3">
    <source>
        <dbReference type="EMBL" id="SDF61945.1"/>
    </source>
</evidence>
<feature type="region of interest" description="Disordered" evidence="2">
    <location>
        <begin position="1"/>
        <end position="23"/>
    </location>
</feature>
<evidence type="ECO:0000256" key="2">
    <source>
        <dbReference type="SAM" id="MobiDB-lite"/>
    </source>
</evidence>